<evidence type="ECO:0000313" key="3">
    <source>
        <dbReference type="EMBL" id="PZA13246.1"/>
    </source>
</evidence>
<dbReference type="Pfam" id="PF02604">
    <property type="entry name" value="PhdYeFM_antitox"/>
    <property type="match status" value="1"/>
</dbReference>
<proteinExistence type="inferred from homology"/>
<name>A0A323UQ43_RHOPL</name>
<protein>
    <recommendedName>
        <fullName evidence="2">Antitoxin</fullName>
    </recommendedName>
</protein>
<dbReference type="Proteomes" id="UP000248134">
    <property type="component" value="Unassembled WGS sequence"/>
</dbReference>
<accession>A0A323UQ43</accession>
<dbReference type="RefSeq" id="WP_110784423.1">
    <property type="nucleotide sequence ID" value="NZ_QKQS01000006.1"/>
</dbReference>
<dbReference type="InterPro" id="IPR006442">
    <property type="entry name" value="Antitoxin_Phd/YefM"/>
</dbReference>
<reference evidence="3 4" key="1">
    <citation type="submission" date="2018-06" db="EMBL/GenBank/DDBJ databases">
        <title>Draft Whole-Genome Sequence of the purple photosynthetic bacterium Rhodospeudomonas palustris XCP.</title>
        <authorList>
            <person name="Rayyan A."/>
            <person name="Meyer T.E."/>
            <person name="Kyndt J.A."/>
        </authorList>
    </citation>
    <scope>NUCLEOTIDE SEQUENCE [LARGE SCALE GENOMIC DNA]</scope>
    <source>
        <strain evidence="3 4">XCP</strain>
    </source>
</reference>
<gene>
    <name evidence="3" type="ORF">DNX69_02385</name>
</gene>
<dbReference type="OrthoDB" id="9800503at2"/>
<dbReference type="Gene3D" id="3.40.1620.10">
    <property type="entry name" value="YefM-like domain"/>
    <property type="match status" value="1"/>
</dbReference>
<comment type="function">
    <text evidence="2">Antitoxin component of a type II toxin-antitoxin (TA) system.</text>
</comment>
<comment type="similarity">
    <text evidence="1 2">Belongs to the phD/YefM antitoxin family.</text>
</comment>
<dbReference type="InterPro" id="IPR036165">
    <property type="entry name" value="YefM-like_sf"/>
</dbReference>
<dbReference type="EMBL" id="QKQS01000006">
    <property type="protein sequence ID" value="PZA13246.1"/>
    <property type="molecule type" value="Genomic_DNA"/>
</dbReference>
<evidence type="ECO:0000313" key="4">
    <source>
        <dbReference type="Proteomes" id="UP000248134"/>
    </source>
</evidence>
<dbReference type="AlphaFoldDB" id="A0A323UQ43"/>
<evidence type="ECO:0000256" key="1">
    <source>
        <dbReference type="ARBA" id="ARBA00009981"/>
    </source>
</evidence>
<evidence type="ECO:0000256" key="2">
    <source>
        <dbReference type="RuleBase" id="RU362080"/>
    </source>
</evidence>
<organism evidence="3 4">
    <name type="scientific">Rhodopseudomonas palustris</name>
    <dbReference type="NCBI Taxonomy" id="1076"/>
    <lineage>
        <taxon>Bacteria</taxon>
        <taxon>Pseudomonadati</taxon>
        <taxon>Pseudomonadota</taxon>
        <taxon>Alphaproteobacteria</taxon>
        <taxon>Hyphomicrobiales</taxon>
        <taxon>Nitrobacteraceae</taxon>
        <taxon>Rhodopseudomonas</taxon>
    </lineage>
</organism>
<comment type="caution">
    <text evidence="3">The sequence shown here is derived from an EMBL/GenBank/DDBJ whole genome shotgun (WGS) entry which is preliminary data.</text>
</comment>
<sequence length="92" mass="10266">MKHVAIDDAKSRLEALVAEIESSGDDVVLTRNGVAVARLVREGPQSRHLELTPEQIEKRRQAIASIRERAAAIDLKATPEEIKSWINEGRRV</sequence>
<dbReference type="SUPFAM" id="SSF143120">
    <property type="entry name" value="YefM-like"/>
    <property type="match status" value="1"/>
</dbReference>